<dbReference type="PANTHER" id="PTHR24286">
    <property type="entry name" value="CYTOCHROME P450 26"/>
    <property type="match status" value="1"/>
</dbReference>
<evidence type="ECO:0000313" key="3">
    <source>
        <dbReference type="EMBL" id="AQK95470.1"/>
    </source>
</evidence>
<evidence type="ECO:0000256" key="2">
    <source>
        <dbReference type="ARBA" id="ARBA00023004"/>
    </source>
</evidence>
<dbReference type="GO" id="GO:0004497">
    <property type="term" value="F:monooxygenase activity"/>
    <property type="evidence" value="ECO:0007669"/>
    <property type="project" value="InterPro"/>
</dbReference>
<dbReference type="eggNOG" id="KOG0157">
    <property type="taxonomic scope" value="Eukaryota"/>
</dbReference>
<name>A0A1D6FVK2_MAIZE</name>
<dbReference type="GO" id="GO:0016705">
    <property type="term" value="F:oxidoreductase activity, acting on paired donors, with incorporation or reduction of molecular oxygen"/>
    <property type="evidence" value="ECO:0007669"/>
    <property type="project" value="InterPro"/>
</dbReference>
<accession>A0A1D6FVK2</accession>
<dbReference type="InParanoid" id="A0A1D6FVK2"/>
<gene>
    <name evidence="3" type="ORF">ZEAMMB73_Zm00001d011029</name>
</gene>
<dbReference type="InterPro" id="IPR036396">
    <property type="entry name" value="Cyt_P450_sf"/>
</dbReference>
<organism evidence="3">
    <name type="scientific">Zea mays</name>
    <name type="common">Maize</name>
    <dbReference type="NCBI Taxonomy" id="4577"/>
    <lineage>
        <taxon>Eukaryota</taxon>
        <taxon>Viridiplantae</taxon>
        <taxon>Streptophyta</taxon>
        <taxon>Embryophyta</taxon>
        <taxon>Tracheophyta</taxon>
        <taxon>Spermatophyta</taxon>
        <taxon>Magnoliopsida</taxon>
        <taxon>Liliopsida</taxon>
        <taxon>Poales</taxon>
        <taxon>Poaceae</taxon>
        <taxon>PACMAD clade</taxon>
        <taxon>Panicoideae</taxon>
        <taxon>Andropogonodae</taxon>
        <taxon>Andropogoneae</taxon>
        <taxon>Tripsacinae</taxon>
        <taxon>Zea</taxon>
    </lineage>
</organism>
<dbReference type="PANTHER" id="PTHR24286:SF169">
    <property type="entry name" value="CYTOCHROME P450 85A1"/>
    <property type="match status" value="1"/>
</dbReference>
<dbReference type="EMBL" id="CM000784">
    <property type="protein sequence ID" value="AQK95470.1"/>
    <property type="molecule type" value="Genomic_DNA"/>
</dbReference>
<dbReference type="InterPro" id="IPR001128">
    <property type="entry name" value="Cyt_P450"/>
</dbReference>
<dbReference type="AlphaFoldDB" id="A0A1D6FVK2"/>
<sequence>MIADRRSSVCARDDMLDALLSGNEGTRAKLSDDQIIDLLITLIYSGYETVSTTSMKAEVPVRQPQSSRQIRKEHLDIRKAKSPEDPLDWNDYKSMTFTKAVIYETSRQR</sequence>
<keyword evidence="1" id="KW-0479">Metal-binding</keyword>
<protein>
    <submittedName>
        <fullName evidence="3">Uncharacterized protein</fullName>
    </submittedName>
</protein>
<dbReference type="ExpressionAtlas" id="A0A1D6FVK2">
    <property type="expression patterns" value="baseline"/>
</dbReference>
<dbReference type="SUPFAM" id="SSF48264">
    <property type="entry name" value="Cytochrome P450"/>
    <property type="match status" value="1"/>
</dbReference>
<dbReference type="GO" id="GO:0005506">
    <property type="term" value="F:iron ion binding"/>
    <property type="evidence" value="ECO:0007669"/>
    <property type="project" value="InterPro"/>
</dbReference>
<dbReference type="SMR" id="A0A1D6FVK2"/>
<dbReference type="GO" id="GO:0020037">
    <property type="term" value="F:heme binding"/>
    <property type="evidence" value="ECO:0007669"/>
    <property type="project" value="InterPro"/>
</dbReference>
<reference evidence="3" key="1">
    <citation type="submission" date="2015-12" db="EMBL/GenBank/DDBJ databases">
        <title>Update maize B73 reference genome by single molecule sequencing technologies.</title>
        <authorList>
            <consortium name="Maize Genome Sequencing Project"/>
            <person name="Ware D."/>
        </authorList>
    </citation>
    <scope>NUCLEOTIDE SEQUENCE</scope>
    <source>
        <tissue evidence="3">Seedling</tissue>
    </source>
</reference>
<keyword evidence="2" id="KW-0408">Iron</keyword>
<dbReference type="Gene3D" id="1.10.630.10">
    <property type="entry name" value="Cytochrome P450"/>
    <property type="match status" value="1"/>
</dbReference>
<proteinExistence type="predicted"/>
<evidence type="ECO:0000256" key="1">
    <source>
        <dbReference type="ARBA" id="ARBA00022723"/>
    </source>
</evidence>
<dbReference type="Pfam" id="PF00067">
    <property type="entry name" value="p450"/>
    <property type="match status" value="1"/>
</dbReference>
<dbReference type="STRING" id="4577.A0A1D6FVK2"/>